<dbReference type="EMBL" id="JBHSXX010000001">
    <property type="protein sequence ID" value="MFC6865773.1"/>
    <property type="molecule type" value="Genomic_DNA"/>
</dbReference>
<dbReference type="InterPro" id="IPR013783">
    <property type="entry name" value="Ig-like_fold"/>
</dbReference>
<sequence length="1048" mass="114014">MCVAAGLISPVPAQAAIGAEATAAIPATGVKTAAASAMGTVPSGFSDDVVLDGLNVPTAAAFADDGRVFIAEKSGIIKTFDGLTDTTATVAADLRDDVYDYWDRGLLGMTVHPDYPTKPYLYALYSLDRKPGGGQWGDACPNPPGANDQGCVIKARLSRLTLDGNGVATDEQPLLTGWCQQYPSHSIGTVAFGPDGALYVGSGDGASFTFTDFGQEGNPCGDPPEPAGTSLTAPDARGGALRSQSARRPAGDPISMDGSILRVDPDTGDPLPDNPFASSGNAKKQRIIAYGMRNPFRFSFRPGTGEIWAGDVGWRKWEEINRIPGAGDTTAENFGWPCYEGGVKQPGYNNADLTACESLYTGAGQDEPYFAYHHQNEVVAGDNCGTGGSSISGIAFEDGTSDYPLAYRGALFFADSSRGCVWAMRRGIDGQPDPGSIELFAGDVVRPVQLLIGPGSDLYYIALDVGELHRISYNDGNNRPNAVASASPTSGPAPLTVDFDGTASTDPDTEALSYAWDLDGDGAFDDASTATAQRTYLHESRVRASLRVTDPRGLSDVDTVTITVGNPPDPTVTIDSPTSDLTWRVGETISFSGHAEDPQDGPLPADSLDWQLTLRHCTTIDSCHSHAVQLFRSTASGSFSAPDHDYPSYLELTLIATDSDGNSSSETVRLDPETVWLDFDTEPSGLDLNVGDTERTPFSRRVIVGSRNTIAAPNPQEPDYWFTEWSDGGKRGHDVFAPASRTTYTATYISCTVDGVKQPDCGEATPSAVRDLEPIGRRAKAKLSWREPYWPGHDGVTKYRIHVDGEFVKDVGPGKRRTVVRNLATRQSYSFRVTPYSAAGPGPGETTKLIGTTVRSRQSSRFITYGDTVRVRGAYTRTDTGGPVRGASIRLVGRPPGEKGWRGLSWQKTNKKGIVAFPRKTKLNWEYRLIFYGNRKYMGVTSAWHRVTVRQRVRAFFSDPTPYPGERVRLYGRVLPNHEGKWVRIQLRENGEWVTAGNRKLSATSRYRFAIRWNRPGDYYYRVWRWRHHDHGWGVSPVRKLKVRWWHD</sequence>
<dbReference type="SUPFAM" id="SSF50952">
    <property type="entry name" value="Soluble quinoprotein glucose dehydrogenase"/>
    <property type="match status" value="1"/>
</dbReference>
<keyword evidence="1" id="KW-0326">Glycosidase</keyword>
<dbReference type="PANTHER" id="PTHR19328">
    <property type="entry name" value="HEDGEHOG-INTERACTING PROTEIN"/>
    <property type="match status" value="1"/>
</dbReference>
<feature type="domain" description="PKD" evidence="5">
    <location>
        <begin position="480"/>
        <end position="564"/>
    </location>
</feature>
<feature type="region of interest" description="Disordered" evidence="3">
    <location>
        <begin position="216"/>
        <end position="258"/>
    </location>
</feature>
<protein>
    <submittedName>
        <fullName evidence="7">PQQ-dependent sugar dehydrogenase</fullName>
    </submittedName>
</protein>
<evidence type="ECO:0000313" key="7">
    <source>
        <dbReference type="EMBL" id="MFC6865773.1"/>
    </source>
</evidence>
<keyword evidence="1" id="KW-0378">Hydrolase</keyword>
<evidence type="ECO:0000259" key="5">
    <source>
        <dbReference type="PROSITE" id="PS50093"/>
    </source>
</evidence>
<feature type="signal peptide" evidence="4">
    <location>
        <begin position="1"/>
        <end position="15"/>
    </location>
</feature>
<dbReference type="InterPro" id="IPR022409">
    <property type="entry name" value="PKD/Chitinase_dom"/>
</dbReference>
<dbReference type="InterPro" id="IPR012938">
    <property type="entry name" value="Glc/Sorbosone_DH"/>
</dbReference>
<evidence type="ECO:0000256" key="4">
    <source>
        <dbReference type="SAM" id="SignalP"/>
    </source>
</evidence>
<gene>
    <name evidence="7" type="ORF">ACFQGD_01295</name>
</gene>
<dbReference type="InterPro" id="IPR036116">
    <property type="entry name" value="FN3_sf"/>
</dbReference>
<evidence type="ECO:0000256" key="3">
    <source>
        <dbReference type="SAM" id="MobiDB-lite"/>
    </source>
</evidence>
<dbReference type="Gene3D" id="2.120.10.30">
    <property type="entry name" value="TolB, C-terminal domain"/>
    <property type="match status" value="1"/>
</dbReference>
<accession>A0ABW2BUD3</accession>
<dbReference type="Gene3D" id="2.60.40.10">
    <property type="entry name" value="Immunoglobulins"/>
    <property type="match status" value="2"/>
</dbReference>
<dbReference type="InterPro" id="IPR000601">
    <property type="entry name" value="PKD_dom"/>
</dbReference>
<feature type="domain" description="Fibronectin type-III" evidence="6">
    <location>
        <begin position="765"/>
        <end position="856"/>
    </location>
</feature>
<keyword evidence="2" id="KW-0119">Carbohydrate metabolism</keyword>
<dbReference type="RefSeq" id="WP_345403533.1">
    <property type="nucleotide sequence ID" value="NZ_BAABLA010000115.1"/>
</dbReference>
<dbReference type="InterPro" id="IPR035986">
    <property type="entry name" value="PKD_dom_sf"/>
</dbReference>
<dbReference type="SMART" id="SM00060">
    <property type="entry name" value="FN3"/>
    <property type="match status" value="1"/>
</dbReference>
<dbReference type="PROSITE" id="PS50093">
    <property type="entry name" value="PKD"/>
    <property type="match status" value="1"/>
</dbReference>
<dbReference type="Pfam" id="PF18911">
    <property type="entry name" value="PKD_4"/>
    <property type="match status" value="1"/>
</dbReference>
<dbReference type="InterPro" id="IPR003961">
    <property type="entry name" value="FN3_dom"/>
</dbReference>
<reference evidence="8" key="1">
    <citation type="journal article" date="2019" name="Int. J. Syst. Evol. Microbiol.">
        <title>The Global Catalogue of Microorganisms (GCM) 10K type strain sequencing project: providing services to taxonomists for standard genome sequencing and annotation.</title>
        <authorList>
            <consortium name="The Broad Institute Genomics Platform"/>
            <consortium name="The Broad Institute Genome Sequencing Center for Infectious Disease"/>
            <person name="Wu L."/>
            <person name="Ma J."/>
        </authorList>
    </citation>
    <scope>NUCLEOTIDE SEQUENCE [LARGE SCALE GENOMIC DNA]</scope>
    <source>
        <strain evidence="8">KCTC 32255</strain>
    </source>
</reference>
<dbReference type="PANTHER" id="PTHR19328:SF13">
    <property type="entry name" value="HIPL1 PROTEIN"/>
    <property type="match status" value="1"/>
</dbReference>
<evidence type="ECO:0000256" key="1">
    <source>
        <dbReference type="ARBA" id="ARBA00023295"/>
    </source>
</evidence>
<dbReference type="CDD" id="cd00063">
    <property type="entry name" value="FN3"/>
    <property type="match status" value="1"/>
</dbReference>
<feature type="chain" id="PRO_5045928755" evidence="4">
    <location>
        <begin position="16"/>
        <end position="1048"/>
    </location>
</feature>
<evidence type="ECO:0000259" key="6">
    <source>
        <dbReference type="PROSITE" id="PS50853"/>
    </source>
</evidence>
<keyword evidence="2" id="KW-0624">Polysaccharide degradation</keyword>
<dbReference type="CDD" id="cd00146">
    <property type="entry name" value="PKD"/>
    <property type="match status" value="1"/>
</dbReference>
<dbReference type="InterPro" id="IPR011042">
    <property type="entry name" value="6-blade_b-propeller_TolB-like"/>
</dbReference>
<dbReference type="PROSITE" id="PS50853">
    <property type="entry name" value="FN3"/>
    <property type="match status" value="1"/>
</dbReference>
<comment type="caution">
    <text evidence="7">The sequence shown here is derived from an EMBL/GenBank/DDBJ whole genome shotgun (WGS) entry which is preliminary data.</text>
</comment>
<evidence type="ECO:0000256" key="2">
    <source>
        <dbReference type="ARBA" id="ARBA00023326"/>
    </source>
</evidence>
<name>A0ABW2BUD3_9PSEU</name>
<keyword evidence="8" id="KW-1185">Reference proteome</keyword>
<dbReference type="SUPFAM" id="SSF49299">
    <property type="entry name" value="PKD domain"/>
    <property type="match status" value="1"/>
</dbReference>
<evidence type="ECO:0000313" key="8">
    <source>
        <dbReference type="Proteomes" id="UP001596337"/>
    </source>
</evidence>
<keyword evidence="4" id="KW-0732">Signal</keyword>
<dbReference type="SMART" id="SM00089">
    <property type="entry name" value="PKD"/>
    <property type="match status" value="1"/>
</dbReference>
<dbReference type="SUPFAM" id="SSF49265">
    <property type="entry name" value="Fibronectin type III"/>
    <property type="match status" value="1"/>
</dbReference>
<dbReference type="Pfam" id="PF07995">
    <property type="entry name" value="GSDH"/>
    <property type="match status" value="2"/>
</dbReference>
<dbReference type="Proteomes" id="UP001596337">
    <property type="component" value="Unassembled WGS sequence"/>
</dbReference>
<dbReference type="InterPro" id="IPR011041">
    <property type="entry name" value="Quinoprot_gluc/sorb_DH_b-prop"/>
</dbReference>
<proteinExistence type="predicted"/>
<organism evidence="7 8">
    <name type="scientific">Haloechinothrix salitolerans</name>
    <dbReference type="NCBI Taxonomy" id="926830"/>
    <lineage>
        <taxon>Bacteria</taxon>
        <taxon>Bacillati</taxon>
        <taxon>Actinomycetota</taxon>
        <taxon>Actinomycetes</taxon>
        <taxon>Pseudonocardiales</taxon>
        <taxon>Pseudonocardiaceae</taxon>
        <taxon>Haloechinothrix</taxon>
    </lineage>
</organism>